<proteinExistence type="predicted"/>
<dbReference type="PROSITE" id="PS50181">
    <property type="entry name" value="FBOX"/>
    <property type="match status" value="1"/>
</dbReference>
<evidence type="ECO:0000313" key="2">
    <source>
        <dbReference type="EMBL" id="KAK6513041.1"/>
    </source>
</evidence>
<dbReference type="AlphaFoldDB" id="A0AAN8RTF3"/>
<dbReference type="EMBL" id="JAVHJM010000006">
    <property type="protein sequence ID" value="KAK6513041.1"/>
    <property type="molecule type" value="Genomic_DNA"/>
</dbReference>
<accession>A0AAN8RTF3</accession>
<reference evidence="2 3" key="1">
    <citation type="submission" date="2019-10" db="EMBL/GenBank/DDBJ databases">
        <authorList>
            <person name="Palmer J.M."/>
        </authorList>
    </citation>
    <scope>NUCLEOTIDE SEQUENCE [LARGE SCALE GENOMIC DNA]</scope>
    <source>
        <strain evidence="2 3">TWF506</strain>
    </source>
</reference>
<dbReference type="InterPro" id="IPR036047">
    <property type="entry name" value="F-box-like_dom_sf"/>
</dbReference>
<comment type="caution">
    <text evidence="2">The sequence shown here is derived from an EMBL/GenBank/DDBJ whole genome shotgun (WGS) entry which is preliminary data.</text>
</comment>
<sequence length="396" mass="47471">MALIRFNKSGYRKKKRAARRFVRKWSSKIKLPRILRSHKEQGESPLLSLPLELIFEILEQCDLYTFINLLSTCRPLYCLWKSASAVGCLFKVLKKDMTIQAWVLYRVIRAKRWEAVRLGKLCAFEKSHPNRDVLNKDLPRTFQIDFERVLDVDGSNWPNDQTLLNESPRTIFYGYGYLDAHEGRYTVMEDIFYMRRFAEYWVDRYKQDTARLPDYHPRLINTLVIKRPERIYDAFYSHWISELISIQEEEISTPRENVDYHMLPHAQSWIQAVKECQRVWRKKDHMLHRFEREMDSLAETDLERIRLSSCGDCQQINCACSRRRILTKRRISPFIDIKSGGHYHEDKKYWQVYSEKFPDGPDITEPMENLTLHEVDGKAIDSIRRPKKRKHYSYPY</sequence>
<dbReference type="Pfam" id="PF00646">
    <property type="entry name" value="F-box"/>
    <property type="match status" value="1"/>
</dbReference>
<evidence type="ECO:0000313" key="3">
    <source>
        <dbReference type="Proteomes" id="UP001307849"/>
    </source>
</evidence>
<evidence type="ECO:0000259" key="1">
    <source>
        <dbReference type="PROSITE" id="PS50181"/>
    </source>
</evidence>
<organism evidence="2 3">
    <name type="scientific">Arthrobotrys conoides</name>
    <dbReference type="NCBI Taxonomy" id="74498"/>
    <lineage>
        <taxon>Eukaryota</taxon>
        <taxon>Fungi</taxon>
        <taxon>Dikarya</taxon>
        <taxon>Ascomycota</taxon>
        <taxon>Pezizomycotina</taxon>
        <taxon>Orbiliomycetes</taxon>
        <taxon>Orbiliales</taxon>
        <taxon>Orbiliaceae</taxon>
        <taxon>Arthrobotrys</taxon>
    </lineage>
</organism>
<feature type="domain" description="F-box" evidence="1">
    <location>
        <begin position="43"/>
        <end position="93"/>
    </location>
</feature>
<dbReference type="InterPro" id="IPR001810">
    <property type="entry name" value="F-box_dom"/>
</dbReference>
<name>A0AAN8RTF3_9PEZI</name>
<protein>
    <recommendedName>
        <fullName evidence="1">F-box domain-containing protein</fullName>
    </recommendedName>
</protein>
<keyword evidence="3" id="KW-1185">Reference proteome</keyword>
<gene>
    <name evidence="2" type="ORF">TWF506_009203</name>
</gene>
<dbReference type="SUPFAM" id="SSF81383">
    <property type="entry name" value="F-box domain"/>
    <property type="match status" value="1"/>
</dbReference>
<dbReference type="Proteomes" id="UP001307849">
    <property type="component" value="Unassembled WGS sequence"/>
</dbReference>